<dbReference type="InterPro" id="IPR036291">
    <property type="entry name" value="NAD(P)-bd_dom_sf"/>
</dbReference>
<organism evidence="4 5">
    <name type="scientific">Flavobacterium kayseriense</name>
    <dbReference type="NCBI Taxonomy" id="2764714"/>
    <lineage>
        <taxon>Bacteria</taxon>
        <taxon>Pseudomonadati</taxon>
        <taxon>Bacteroidota</taxon>
        <taxon>Flavobacteriia</taxon>
        <taxon>Flavobacteriales</taxon>
        <taxon>Flavobacteriaceae</taxon>
        <taxon>Flavobacterium</taxon>
    </lineage>
</organism>
<evidence type="ECO:0000256" key="3">
    <source>
        <dbReference type="RuleBase" id="RU000363"/>
    </source>
</evidence>
<keyword evidence="5" id="KW-1185">Reference proteome</keyword>
<sequence>MHFKNKVVWITGASSGIGKELAIQLAQQEAILILTSSNIVSLEDVKLELKSTPVHILPYNLLELDAISVLVDKAVSLEGRIDYVIQSAGISQRSLANDTTMDVYKKLMDINYFAPVAITQAILPYFKKNNSGSMTVISSIAGLIGFPLRSGYAASKHAIKGYLETLQCELFKTNITLSLVYPGRINTNISKNALVGDGKQYGATDENNEVGMDVTICAKKIIKGLRSNKKSIIIVKAERILFWLWWFVPSLYYKIAHYKGLQNK</sequence>
<comment type="caution">
    <text evidence="4">The sequence shown here is derived from an EMBL/GenBank/DDBJ whole genome shotgun (WGS) entry which is preliminary data.</text>
</comment>
<evidence type="ECO:0000256" key="2">
    <source>
        <dbReference type="ARBA" id="ARBA00023002"/>
    </source>
</evidence>
<evidence type="ECO:0000313" key="4">
    <source>
        <dbReference type="EMBL" id="MBC5841399.1"/>
    </source>
</evidence>
<comment type="similarity">
    <text evidence="1 3">Belongs to the short-chain dehydrogenases/reductases (SDR) family.</text>
</comment>
<dbReference type="Proteomes" id="UP000629963">
    <property type="component" value="Unassembled WGS sequence"/>
</dbReference>
<reference evidence="4 5" key="1">
    <citation type="submission" date="2020-08" db="EMBL/GenBank/DDBJ databases">
        <title>Description of novel Flavobacterium F-380 isolate.</title>
        <authorList>
            <person name="Saticioglu I.B."/>
            <person name="Duman M."/>
            <person name="Altun S."/>
        </authorList>
    </citation>
    <scope>NUCLEOTIDE SEQUENCE [LARGE SCALE GENOMIC DNA]</scope>
    <source>
        <strain evidence="4 5">F-380</strain>
    </source>
</reference>
<accession>A0ABR7J783</accession>
<proteinExistence type="inferred from homology"/>
<dbReference type="PRINTS" id="PR00081">
    <property type="entry name" value="GDHRDH"/>
</dbReference>
<dbReference type="SUPFAM" id="SSF51735">
    <property type="entry name" value="NAD(P)-binding Rossmann-fold domains"/>
    <property type="match status" value="1"/>
</dbReference>
<dbReference type="PANTHER" id="PTHR44196:SF1">
    <property type="entry name" value="DEHYDROGENASE_REDUCTASE SDR FAMILY MEMBER 7B"/>
    <property type="match status" value="1"/>
</dbReference>
<dbReference type="PRINTS" id="PR00080">
    <property type="entry name" value="SDRFAMILY"/>
</dbReference>
<keyword evidence="2" id="KW-0560">Oxidoreductase</keyword>
<dbReference type="Pfam" id="PF00106">
    <property type="entry name" value="adh_short"/>
    <property type="match status" value="1"/>
</dbReference>
<dbReference type="PROSITE" id="PS00061">
    <property type="entry name" value="ADH_SHORT"/>
    <property type="match status" value="1"/>
</dbReference>
<dbReference type="EMBL" id="JACRUJ010000002">
    <property type="protein sequence ID" value="MBC5841399.1"/>
    <property type="molecule type" value="Genomic_DNA"/>
</dbReference>
<evidence type="ECO:0000313" key="5">
    <source>
        <dbReference type="Proteomes" id="UP000629963"/>
    </source>
</evidence>
<gene>
    <name evidence="4" type="ORF">H8R23_08275</name>
</gene>
<dbReference type="InterPro" id="IPR020904">
    <property type="entry name" value="Sc_DH/Rdtase_CS"/>
</dbReference>
<dbReference type="Gene3D" id="3.40.50.720">
    <property type="entry name" value="NAD(P)-binding Rossmann-like Domain"/>
    <property type="match status" value="1"/>
</dbReference>
<dbReference type="PANTHER" id="PTHR44196">
    <property type="entry name" value="DEHYDROGENASE/REDUCTASE SDR FAMILY MEMBER 7B"/>
    <property type="match status" value="1"/>
</dbReference>
<name>A0ABR7J783_9FLAO</name>
<dbReference type="NCBIfam" id="NF004825">
    <property type="entry name" value="PRK06181.1"/>
    <property type="match status" value="1"/>
</dbReference>
<evidence type="ECO:0000256" key="1">
    <source>
        <dbReference type="ARBA" id="ARBA00006484"/>
    </source>
</evidence>
<dbReference type="InterPro" id="IPR002347">
    <property type="entry name" value="SDR_fam"/>
</dbReference>
<dbReference type="RefSeq" id="WP_187009983.1">
    <property type="nucleotide sequence ID" value="NZ_JACRUI010000002.1"/>
</dbReference>
<protein>
    <submittedName>
        <fullName evidence="4">SDR family oxidoreductase</fullName>
    </submittedName>
</protein>